<keyword evidence="4" id="KW-1185">Reference proteome</keyword>
<name>A0A4Y2JTZ6_ARAVE</name>
<accession>A0A4Y2JTZ6</accession>
<evidence type="ECO:0000313" key="4">
    <source>
        <dbReference type="Proteomes" id="UP000499080"/>
    </source>
</evidence>
<evidence type="ECO:0000313" key="3">
    <source>
        <dbReference type="EMBL" id="GBM93510.1"/>
    </source>
</evidence>
<dbReference type="AlphaFoldDB" id="A0A4Y2JTZ6"/>
<dbReference type="Gene3D" id="3.30.420.10">
    <property type="entry name" value="Ribonuclease H-like superfamily/Ribonuclease H"/>
    <property type="match status" value="1"/>
</dbReference>
<dbReference type="GO" id="GO:0003676">
    <property type="term" value="F:nucleic acid binding"/>
    <property type="evidence" value="ECO:0007669"/>
    <property type="project" value="InterPro"/>
</dbReference>
<dbReference type="SUPFAM" id="SSF53098">
    <property type="entry name" value="Ribonuclease H-like"/>
    <property type="match status" value="1"/>
</dbReference>
<sequence>MTFVSNRVNEIRRLSEAYEWKFVPGTQNPADLPSRGCSVKTLLKKQWYEEPPWLRDSRDKWPDFELSPDDNIIYSEKKKTVVSSLNKKNDEFYNNISSYKKIIRIAEIPEGTLPEDRVKNTSIFEVIGVDVAGPLIIKESKKVWILIITCAVYGAVHLELLMSLSTDNFILALRKFIARRGRPSIIYSDNGTNFIGMDNSLKTINLRRLETSFTPITWKFIPPAAPWWGGFWERLIGLLKRILKKVLGRTSLNYQEMETVLCDCESQLNSRPLTYVSDDPGDLYPLTPDLFLKDIRNSVTADLDKIRSADKKELNKRLIYRKRLMSDLRIRFRNEYTSQLHQRSTIRTQVYIPKIGDIVLLWNENIEKIHWPLGRILSIYASKDGIVRRAKIKTKSGILIRPIRKLCPLELDGESLITHEDEVPDTPGDPERQEVPESKTPPSRYRP</sequence>
<dbReference type="InterPro" id="IPR036397">
    <property type="entry name" value="RNaseH_sf"/>
</dbReference>
<organism evidence="3 4">
    <name type="scientific">Araneus ventricosus</name>
    <name type="common">Orbweaver spider</name>
    <name type="synonym">Epeira ventricosa</name>
    <dbReference type="NCBI Taxonomy" id="182803"/>
    <lineage>
        <taxon>Eukaryota</taxon>
        <taxon>Metazoa</taxon>
        <taxon>Ecdysozoa</taxon>
        <taxon>Arthropoda</taxon>
        <taxon>Chelicerata</taxon>
        <taxon>Arachnida</taxon>
        <taxon>Araneae</taxon>
        <taxon>Araneomorphae</taxon>
        <taxon>Entelegynae</taxon>
        <taxon>Araneoidea</taxon>
        <taxon>Araneidae</taxon>
        <taxon>Araneus</taxon>
    </lineage>
</organism>
<dbReference type="OrthoDB" id="8019190at2759"/>
<protein>
    <recommendedName>
        <fullName evidence="2">Integrase catalytic domain-containing protein</fullName>
    </recommendedName>
</protein>
<dbReference type="InterPro" id="IPR040676">
    <property type="entry name" value="DUF5641"/>
</dbReference>
<feature type="region of interest" description="Disordered" evidence="1">
    <location>
        <begin position="417"/>
        <end position="447"/>
    </location>
</feature>
<reference evidence="3 4" key="1">
    <citation type="journal article" date="2019" name="Sci. Rep.">
        <title>Orb-weaving spider Araneus ventricosus genome elucidates the spidroin gene catalogue.</title>
        <authorList>
            <person name="Kono N."/>
            <person name="Nakamura H."/>
            <person name="Ohtoshi R."/>
            <person name="Moran D.A.P."/>
            <person name="Shinohara A."/>
            <person name="Yoshida Y."/>
            <person name="Fujiwara M."/>
            <person name="Mori M."/>
            <person name="Tomita M."/>
            <person name="Arakawa K."/>
        </authorList>
    </citation>
    <scope>NUCLEOTIDE SEQUENCE [LARGE SCALE GENOMIC DNA]</scope>
</reference>
<dbReference type="PROSITE" id="PS50994">
    <property type="entry name" value="INTEGRASE"/>
    <property type="match status" value="1"/>
</dbReference>
<dbReference type="PANTHER" id="PTHR47331">
    <property type="entry name" value="PHD-TYPE DOMAIN-CONTAINING PROTEIN"/>
    <property type="match status" value="1"/>
</dbReference>
<dbReference type="Pfam" id="PF18701">
    <property type="entry name" value="DUF5641"/>
    <property type="match status" value="1"/>
</dbReference>
<comment type="caution">
    <text evidence="3">The sequence shown here is derived from an EMBL/GenBank/DDBJ whole genome shotgun (WGS) entry which is preliminary data.</text>
</comment>
<dbReference type="EMBL" id="BGPR01003879">
    <property type="protein sequence ID" value="GBM93510.1"/>
    <property type="molecule type" value="Genomic_DNA"/>
</dbReference>
<evidence type="ECO:0000259" key="2">
    <source>
        <dbReference type="PROSITE" id="PS50994"/>
    </source>
</evidence>
<proteinExistence type="predicted"/>
<evidence type="ECO:0000256" key="1">
    <source>
        <dbReference type="SAM" id="MobiDB-lite"/>
    </source>
</evidence>
<feature type="domain" description="Integrase catalytic" evidence="2">
    <location>
        <begin position="110"/>
        <end position="296"/>
    </location>
</feature>
<dbReference type="InterPro" id="IPR001584">
    <property type="entry name" value="Integrase_cat-core"/>
</dbReference>
<gene>
    <name evidence="3" type="ORF">AVEN_22138_1</name>
</gene>
<dbReference type="Proteomes" id="UP000499080">
    <property type="component" value="Unassembled WGS sequence"/>
</dbReference>
<dbReference type="GO" id="GO:0015074">
    <property type="term" value="P:DNA integration"/>
    <property type="evidence" value="ECO:0007669"/>
    <property type="project" value="InterPro"/>
</dbReference>
<dbReference type="InterPro" id="IPR012337">
    <property type="entry name" value="RNaseH-like_sf"/>
</dbReference>